<dbReference type="EMBL" id="GL536581">
    <property type="protein sequence ID" value="EFQ88160.1"/>
    <property type="molecule type" value="Genomic_DNA"/>
</dbReference>
<dbReference type="HOGENOM" id="CLU_1034940_0_0_1"/>
<evidence type="ECO:0000313" key="1">
    <source>
        <dbReference type="EMBL" id="EFQ88160.1"/>
    </source>
</evidence>
<evidence type="ECO:0000313" key="2">
    <source>
        <dbReference type="Proteomes" id="UP000001067"/>
    </source>
</evidence>
<dbReference type="KEGG" id="pte:PTT_16075"/>
<organism evidence="2">
    <name type="scientific">Pyrenophora teres f. teres (strain 0-1)</name>
    <name type="common">Barley net blotch fungus</name>
    <name type="synonym">Drechslera teres f. teres</name>
    <dbReference type="NCBI Taxonomy" id="861557"/>
    <lineage>
        <taxon>Eukaryota</taxon>
        <taxon>Fungi</taxon>
        <taxon>Dikarya</taxon>
        <taxon>Ascomycota</taxon>
        <taxon>Pezizomycotina</taxon>
        <taxon>Dothideomycetes</taxon>
        <taxon>Pleosporomycetidae</taxon>
        <taxon>Pleosporales</taxon>
        <taxon>Pleosporineae</taxon>
        <taxon>Pleosporaceae</taxon>
        <taxon>Pyrenophora</taxon>
    </lineage>
</organism>
<proteinExistence type="predicted"/>
<dbReference type="Proteomes" id="UP000001067">
    <property type="component" value="Unassembled WGS sequence"/>
</dbReference>
<gene>
    <name evidence="1" type="ORF">PTT_16075</name>
</gene>
<sequence>MQDDAVDQNWPYNSLALFSNSPVTEQPYPMQQTLADHPKGKAICLLCHAIIYAKMRYTFAAVPFWDFREHFQSDCLAQPGIRTMPGAVWSHEDDTWTVLDHDPVVGNAKAEEFAKQPFQTSGPFVREDSYKEEYGRPVQQRFHTSKSSSSDAHKERTDYLKDYLACNLDGWFPERGRWTKHGAAPFKRLMIHSDEKVELLGWEFANLPTEKAAALHIVPKPHALHCRQLPSVEMASCMYCGQMVRENGAGDGLMQHLVSGCVGFKLRRC</sequence>
<protein>
    <submittedName>
        <fullName evidence="1">Uncharacterized protein</fullName>
    </submittedName>
</protein>
<name>E3S1H8_PYRTT</name>
<dbReference type="AlphaFoldDB" id="E3S1H8"/>
<accession>E3S1H8</accession>
<keyword evidence="2" id="KW-1185">Reference proteome</keyword>
<reference evidence="1 2" key="1">
    <citation type="journal article" date="2010" name="Genome Biol.">
        <title>A first genome assembly of the barley fungal pathogen Pyrenophora teres f. teres.</title>
        <authorList>
            <person name="Ellwood S.R."/>
            <person name="Liu Z."/>
            <person name="Syme R.A."/>
            <person name="Lai Z."/>
            <person name="Hane J.K."/>
            <person name="Keiper F."/>
            <person name="Moffat C.S."/>
            <person name="Oliver R.P."/>
            <person name="Friesen T.L."/>
        </authorList>
    </citation>
    <scope>NUCLEOTIDE SEQUENCE [LARGE SCALE GENOMIC DNA]</scope>
    <source>
        <strain evidence="1 2">0-1</strain>
    </source>
</reference>